<protein>
    <submittedName>
        <fullName evidence="2">Uncharacterized protein</fullName>
    </submittedName>
</protein>
<keyword evidence="1" id="KW-1133">Transmembrane helix</keyword>
<evidence type="ECO:0000313" key="2">
    <source>
        <dbReference type="EMBL" id="KKR85020.1"/>
    </source>
</evidence>
<feature type="transmembrane region" description="Helical" evidence="1">
    <location>
        <begin position="72"/>
        <end position="93"/>
    </location>
</feature>
<organism evidence="2 3">
    <name type="scientific">Candidatus Woesebacteria bacterium GW2011_GWB1_41_10</name>
    <dbReference type="NCBI Taxonomy" id="1618577"/>
    <lineage>
        <taxon>Bacteria</taxon>
        <taxon>Candidatus Woeseibacteriota</taxon>
    </lineage>
</organism>
<dbReference type="EMBL" id="LCAE01000042">
    <property type="protein sequence ID" value="KKR85020.1"/>
    <property type="molecule type" value="Genomic_DNA"/>
</dbReference>
<reference evidence="2 3" key="1">
    <citation type="journal article" date="2015" name="Nature">
        <title>rRNA introns, odd ribosomes, and small enigmatic genomes across a large radiation of phyla.</title>
        <authorList>
            <person name="Brown C.T."/>
            <person name="Hug L.A."/>
            <person name="Thomas B.C."/>
            <person name="Sharon I."/>
            <person name="Castelle C.J."/>
            <person name="Singh A."/>
            <person name="Wilkins M.J."/>
            <person name="Williams K.H."/>
            <person name="Banfield J.F."/>
        </authorList>
    </citation>
    <scope>NUCLEOTIDE SEQUENCE [LARGE SCALE GENOMIC DNA]</scope>
</reference>
<keyword evidence="1" id="KW-0472">Membrane</keyword>
<gene>
    <name evidence="2" type="ORF">UU32_C0042G0003</name>
</gene>
<keyword evidence="1" id="KW-0812">Transmembrane</keyword>
<evidence type="ECO:0000313" key="3">
    <source>
        <dbReference type="Proteomes" id="UP000033858"/>
    </source>
</evidence>
<name>A0A0G0WKP7_9BACT</name>
<evidence type="ECO:0000256" key="1">
    <source>
        <dbReference type="SAM" id="Phobius"/>
    </source>
</evidence>
<feature type="transmembrane region" description="Helical" evidence="1">
    <location>
        <begin position="34"/>
        <end position="60"/>
    </location>
</feature>
<proteinExistence type="predicted"/>
<comment type="caution">
    <text evidence="2">The sequence shown here is derived from an EMBL/GenBank/DDBJ whole genome shotgun (WGS) entry which is preliminary data.</text>
</comment>
<feature type="transmembrane region" description="Helical" evidence="1">
    <location>
        <begin position="105"/>
        <end position="122"/>
    </location>
</feature>
<dbReference type="Proteomes" id="UP000033858">
    <property type="component" value="Unassembled WGS sequence"/>
</dbReference>
<dbReference type="AlphaFoldDB" id="A0A0G0WKP7"/>
<sequence length="124" mass="13815">MKLPGLFGDIGIGYLIYKFTKSKLFTSFYIFNPAVIYLSSVWGQTEAFVGFFGLLGLIIIMQKKYLKSTLSVFVSFMTKATMLPALPVLGVLALKNKIQPAQMDIYLLTTHIFPGSLTLTFLNS</sequence>
<accession>A0A0G0WKP7</accession>